<dbReference type="GO" id="GO:0003684">
    <property type="term" value="F:damaged DNA binding"/>
    <property type="evidence" value="ECO:0007669"/>
    <property type="project" value="UniProtKB-UniRule"/>
</dbReference>
<gene>
    <name evidence="9 13" type="primary">mutS</name>
    <name evidence="13" type="ORF">GCM10017044_07640</name>
</gene>
<dbReference type="HAMAP" id="MF_00096">
    <property type="entry name" value="MutS"/>
    <property type="match status" value="1"/>
</dbReference>
<evidence type="ECO:0000256" key="10">
    <source>
        <dbReference type="RuleBase" id="RU003756"/>
    </source>
</evidence>
<evidence type="ECO:0000313" key="13">
    <source>
        <dbReference type="EMBL" id="GHF15879.1"/>
    </source>
</evidence>
<protein>
    <recommendedName>
        <fullName evidence="2 9">DNA mismatch repair protein MutS</fullName>
    </recommendedName>
</protein>
<dbReference type="AlphaFoldDB" id="A0A919E5G4"/>
<dbReference type="SMART" id="SM00533">
    <property type="entry name" value="MUTSd"/>
    <property type="match status" value="1"/>
</dbReference>
<evidence type="ECO:0000256" key="7">
    <source>
        <dbReference type="ARBA" id="ARBA00023204"/>
    </source>
</evidence>
<feature type="region of interest" description="Disordered" evidence="11">
    <location>
        <begin position="1"/>
        <end position="27"/>
    </location>
</feature>
<evidence type="ECO:0000256" key="3">
    <source>
        <dbReference type="ARBA" id="ARBA00022741"/>
    </source>
</evidence>
<reference evidence="13" key="1">
    <citation type="journal article" date="2014" name="Int. J. Syst. Evol. Microbiol.">
        <title>Complete genome sequence of Corynebacterium casei LMG S-19264T (=DSM 44701T), isolated from a smear-ripened cheese.</title>
        <authorList>
            <consortium name="US DOE Joint Genome Institute (JGI-PGF)"/>
            <person name="Walter F."/>
            <person name="Albersmeier A."/>
            <person name="Kalinowski J."/>
            <person name="Ruckert C."/>
        </authorList>
    </citation>
    <scope>NUCLEOTIDE SEQUENCE</scope>
    <source>
        <strain evidence="13">KCTC 42590</strain>
    </source>
</reference>
<keyword evidence="5 9" id="KW-0067">ATP-binding</keyword>
<dbReference type="InterPro" id="IPR007860">
    <property type="entry name" value="DNA_mmatch_repair_MutS_con_dom"/>
</dbReference>
<dbReference type="Pfam" id="PF05192">
    <property type="entry name" value="MutS_III"/>
    <property type="match status" value="1"/>
</dbReference>
<dbReference type="PANTHER" id="PTHR11361">
    <property type="entry name" value="DNA MISMATCH REPAIR PROTEIN MUTS FAMILY MEMBER"/>
    <property type="match status" value="1"/>
</dbReference>
<dbReference type="EMBL" id="BNCI01000001">
    <property type="protein sequence ID" value="GHF15879.1"/>
    <property type="molecule type" value="Genomic_DNA"/>
</dbReference>
<dbReference type="SUPFAM" id="SSF55271">
    <property type="entry name" value="DNA repair protein MutS, domain I"/>
    <property type="match status" value="1"/>
</dbReference>
<dbReference type="InterPro" id="IPR045076">
    <property type="entry name" value="MutS"/>
</dbReference>
<dbReference type="GO" id="GO:0006298">
    <property type="term" value="P:mismatch repair"/>
    <property type="evidence" value="ECO:0007669"/>
    <property type="project" value="UniProtKB-UniRule"/>
</dbReference>
<evidence type="ECO:0000259" key="12">
    <source>
        <dbReference type="PROSITE" id="PS00486"/>
    </source>
</evidence>
<comment type="similarity">
    <text evidence="1 9 10">Belongs to the DNA mismatch repair MutS family.</text>
</comment>
<evidence type="ECO:0000256" key="9">
    <source>
        <dbReference type="HAMAP-Rule" id="MF_00096"/>
    </source>
</evidence>
<evidence type="ECO:0000256" key="5">
    <source>
        <dbReference type="ARBA" id="ARBA00022840"/>
    </source>
</evidence>
<proteinExistence type="inferred from homology"/>
<evidence type="ECO:0000256" key="4">
    <source>
        <dbReference type="ARBA" id="ARBA00022763"/>
    </source>
</evidence>
<evidence type="ECO:0000256" key="8">
    <source>
        <dbReference type="ARBA" id="ARBA00024647"/>
    </source>
</evidence>
<dbReference type="InterPro" id="IPR027417">
    <property type="entry name" value="P-loop_NTPase"/>
</dbReference>
<dbReference type="InterPro" id="IPR000432">
    <property type="entry name" value="DNA_mismatch_repair_MutS_C"/>
</dbReference>
<dbReference type="InterPro" id="IPR007861">
    <property type="entry name" value="DNA_mismatch_repair_MutS_clamp"/>
</dbReference>
<keyword evidence="4 9" id="KW-0227">DNA damage</keyword>
<dbReference type="Pfam" id="PF05188">
    <property type="entry name" value="MutS_II"/>
    <property type="match status" value="1"/>
</dbReference>
<dbReference type="InterPro" id="IPR036187">
    <property type="entry name" value="DNA_mismatch_repair_MutS_sf"/>
</dbReference>
<dbReference type="SUPFAM" id="SSF48334">
    <property type="entry name" value="DNA repair protein MutS, domain III"/>
    <property type="match status" value="1"/>
</dbReference>
<dbReference type="Gene3D" id="6.10.140.430">
    <property type="match status" value="1"/>
</dbReference>
<dbReference type="Proteomes" id="UP000630923">
    <property type="component" value="Unassembled WGS sequence"/>
</dbReference>
<evidence type="ECO:0000256" key="6">
    <source>
        <dbReference type="ARBA" id="ARBA00023125"/>
    </source>
</evidence>
<feature type="binding site" evidence="9">
    <location>
        <begin position="663"/>
        <end position="670"/>
    </location>
    <ligand>
        <name>ATP</name>
        <dbReference type="ChEBI" id="CHEBI:30616"/>
    </ligand>
</feature>
<evidence type="ECO:0000313" key="14">
    <source>
        <dbReference type="Proteomes" id="UP000630923"/>
    </source>
</evidence>
<dbReference type="CDD" id="cd03284">
    <property type="entry name" value="ABC_MutS1"/>
    <property type="match status" value="1"/>
</dbReference>
<dbReference type="InterPro" id="IPR007695">
    <property type="entry name" value="DNA_mismatch_repair_MutS-lik_N"/>
</dbReference>
<reference evidence="13" key="2">
    <citation type="submission" date="2020-09" db="EMBL/GenBank/DDBJ databases">
        <authorList>
            <person name="Sun Q."/>
            <person name="Kim S."/>
        </authorList>
    </citation>
    <scope>NUCLEOTIDE SEQUENCE</scope>
    <source>
        <strain evidence="13">KCTC 42590</strain>
    </source>
</reference>
<dbReference type="Gene3D" id="3.40.1170.10">
    <property type="entry name" value="DNA repair protein MutS, domain I"/>
    <property type="match status" value="1"/>
</dbReference>
<dbReference type="Pfam" id="PF05190">
    <property type="entry name" value="MutS_IV"/>
    <property type="match status" value="1"/>
</dbReference>
<dbReference type="SUPFAM" id="SSF52540">
    <property type="entry name" value="P-loop containing nucleoside triphosphate hydrolases"/>
    <property type="match status" value="1"/>
</dbReference>
<dbReference type="GO" id="GO:0140664">
    <property type="term" value="F:ATP-dependent DNA damage sensor activity"/>
    <property type="evidence" value="ECO:0007669"/>
    <property type="project" value="InterPro"/>
</dbReference>
<dbReference type="InterPro" id="IPR016151">
    <property type="entry name" value="DNA_mismatch_repair_MutS_N"/>
</dbReference>
<keyword evidence="3 9" id="KW-0547">Nucleotide-binding</keyword>
<dbReference type="NCBIfam" id="NF003810">
    <property type="entry name" value="PRK05399.1"/>
    <property type="match status" value="1"/>
</dbReference>
<dbReference type="NCBIfam" id="TIGR01070">
    <property type="entry name" value="mutS1"/>
    <property type="match status" value="1"/>
</dbReference>
<feature type="domain" description="DNA mismatch repair proteins mutS family" evidence="12">
    <location>
        <begin position="737"/>
        <end position="753"/>
    </location>
</feature>
<dbReference type="SMART" id="SM00534">
    <property type="entry name" value="MUTSac"/>
    <property type="match status" value="1"/>
</dbReference>
<dbReference type="FunFam" id="3.40.50.300:FF:000870">
    <property type="entry name" value="MutS protein homolog 4"/>
    <property type="match status" value="1"/>
</dbReference>
<dbReference type="PANTHER" id="PTHR11361:SF34">
    <property type="entry name" value="DNA MISMATCH REPAIR PROTEIN MSH1, MITOCHONDRIAL"/>
    <property type="match status" value="1"/>
</dbReference>
<dbReference type="Gene3D" id="3.30.420.110">
    <property type="entry name" value="MutS, connector domain"/>
    <property type="match status" value="1"/>
</dbReference>
<comment type="function">
    <text evidence="8 9">This protein is involved in the repair of mismatches in DNA. It is possible that it carries out the mismatch recognition step. This protein has a weak ATPase activity.</text>
</comment>
<dbReference type="GO" id="GO:0030983">
    <property type="term" value="F:mismatched DNA binding"/>
    <property type="evidence" value="ECO:0007669"/>
    <property type="project" value="InterPro"/>
</dbReference>
<evidence type="ECO:0000256" key="2">
    <source>
        <dbReference type="ARBA" id="ARBA00021982"/>
    </source>
</evidence>
<keyword evidence="14" id="KW-1185">Reference proteome</keyword>
<dbReference type="Gene3D" id="3.40.50.300">
    <property type="entry name" value="P-loop containing nucleotide triphosphate hydrolases"/>
    <property type="match status" value="1"/>
</dbReference>
<dbReference type="PIRSF" id="PIRSF037677">
    <property type="entry name" value="DNA_mis_repair_Msh6"/>
    <property type="match status" value="1"/>
</dbReference>
<evidence type="ECO:0000256" key="11">
    <source>
        <dbReference type="SAM" id="MobiDB-lite"/>
    </source>
</evidence>
<dbReference type="Gene3D" id="1.10.1420.10">
    <property type="match status" value="2"/>
</dbReference>
<dbReference type="GO" id="GO:0005829">
    <property type="term" value="C:cytosol"/>
    <property type="evidence" value="ECO:0007669"/>
    <property type="project" value="TreeGrafter"/>
</dbReference>
<feature type="compositionally biased region" description="Polar residues" evidence="11">
    <location>
        <begin position="1"/>
        <end position="24"/>
    </location>
</feature>
<dbReference type="InterPro" id="IPR036678">
    <property type="entry name" value="MutS_con_dom_sf"/>
</dbReference>
<name>A0A919E5G4_9PROT</name>
<sequence length="913" mass="99332">MAQTSTKNSTNSQEKSGDSSNADTATGAIPAGVTPMMAQYLEIKASYPDSLLFYRMGDFYELFFEDAEKAAAALDITLTKRGKHQGEDIPMAGVPVHAAEMYLARLIKKSFKVAVCEQTEDPAEAKKRGSKSVVRREVVRLVTPGTLTEDTLLDARSHNYLAALGRAQKDFSVAVCDMSTGDFFILPTNARRLDADLARINPGELLVAEGVKDEDGLQQILFDWRQVISELAARSFDSNAGKSRLESFFDVASLDGFADFSRADLSAAGALIGYIDDTQKGQMPRLAPPRRINSKESMMIDATTRNSLELIRTQTGQTDGSLLSVIDRTVTGAGARLLARRMSAPLTSPAKISARLDAVQYLLERDQLRSSIRSSLKSCPDLERALGRLALGRGGPRDLMNILLGLETAHDLKTLLMDVAETLEDMPDNLKIACTDMGSHHGLTDELTRALVADPPLITRDGNFIAAGYNATLDDFRVLRDESRRLIAGLEKDYQEETGISALKIKHNNVLGYHIDIPARHADALLQPPLNETFIHRQTLANNVRFSTSALSKLAGKISEAGDRALALEQELFHELCASVLRTEGSVAIAAAALAELDVGAALAELAVMEDYARPRIDDSLAFEISGGRHPVVEKALKAASDSAFVANDCTLNPDERLWLITGPNMAGKSTFLRQNALIAILAQMGSFVPAKSAHIGVVDRLFSRVGASDDLAHGRSTFMVEMVETAAILNQAGPRSLVILDEIGRGTATYDGLSIAWAAVENLHNINQSRALFATHYHEMTALKETLDALSLWSMKVREWKGDVIFLHEVVQGSADRSYGIQVAKLAGLPPRVINRAKQVLDALETNDKEGNKGKLVSDLPLFQTVSDAPDTAMKKSSEVEEKLRSINPDELTPKEALDALYALHAEALKNE</sequence>
<accession>A0A919E5G4</accession>
<dbReference type="PROSITE" id="PS00486">
    <property type="entry name" value="DNA_MISMATCH_REPAIR_2"/>
    <property type="match status" value="1"/>
</dbReference>
<dbReference type="InterPro" id="IPR007696">
    <property type="entry name" value="DNA_mismatch_repair_MutS_core"/>
</dbReference>
<dbReference type="FunFam" id="3.40.1170.10:FF:000001">
    <property type="entry name" value="DNA mismatch repair protein MutS"/>
    <property type="match status" value="1"/>
</dbReference>
<organism evidence="13 14">
    <name type="scientific">Kordiimonas sediminis</name>
    <dbReference type="NCBI Taxonomy" id="1735581"/>
    <lineage>
        <taxon>Bacteria</taxon>
        <taxon>Pseudomonadati</taxon>
        <taxon>Pseudomonadota</taxon>
        <taxon>Alphaproteobacteria</taxon>
        <taxon>Kordiimonadales</taxon>
        <taxon>Kordiimonadaceae</taxon>
        <taxon>Kordiimonas</taxon>
    </lineage>
</organism>
<dbReference type="InterPro" id="IPR005748">
    <property type="entry name" value="DNA_mismatch_repair_MutS"/>
</dbReference>
<evidence type="ECO:0000256" key="1">
    <source>
        <dbReference type="ARBA" id="ARBA00006271"/>
    </source>
</evidence>
<dbReference type="InterPro" id="IPR017261">
    <property type="entry name" value="DNA_mismatch_repair_MutS/MSH"/>
</dbReference>
<dbReference type="SUPFAM" id="SSF53150">
    <property type="entry name" value="DNA repair protein MutS, domain II"/>
    <property type="match status" value="1"/>
</dbReference>
<comment type="caution">
    <text evidence="13">The sequence shown here is derived from an EMBL/GenBank/DDBJ whole genome shotgun (WGS) entry which is preliminary data.</text>
</comment>
<dbReference type="Pfam" id="PF00488">
    <property type="entry name" value="MutS_V"/>
    <property type="match status" value="1"/>
</dbReference>
<keyword evidence="7 9" id="KW-0234">DNA repair</keyword>
<keyword evidence="6 9" id="KW-0238">DNA-binding</keyword>
<dbReference type="Pfam" id="PF01624">
    <property type="entry name" value="MutS_I"/>
    <property type="match status" value="1"/>
</dbReference>
<dbReference type="GO" id="GO:0005524">
    <property type="term" value="F:ATP binding"/>
    <property type="evidence" value="ECO:0007669"/>
    <property type="project" value="UniProtKB-UniRule"/>
</dbReference>